<dbReference type="Proteomes" id="UP000826661">
    <property type="component" value="Chromosome V"/>
</dbReference>
<dbReference type="AlphaFoldDB" id="A0A8G0LK04"/>
<reference evidence="2 3" key="1">
    <citation type="journal article" date="2021" name="BMC Genomics">
        <title>Telomere-to-telomere genome assembly of asparaginase-producing Trichoderma simmonsii.</title>
        <authorList>
            <person name="Chung D."/>
            <person name="Kwon Y.M."/>
            <person name="Yang Y."/>
        </authorList>
    </citation>
    <scope>NUCLEOTIDE SEQUENCE [LARGE SCALE GENOMIC DNA]</scope>
    <source>
        <strain evidence="2 3">GH-Sj1</strain>
    </source>
</reference>
<gene>
    <name evidence="2" type="ORF">H0G86_009256</name>
</gene>
<name>A0A8G0LK04_9HYPO</name>
<accession>A0A8G0LK04</accession>
<feature type="compositionally biased region" description="Polar residues" evidence="1">
    <location>
        <begin position="17"/>
        <end position="33"/>
    </location>
</feature>
<feature type="region of interest" description="Disordered" evidence="1">
    <location>
        <begin position="1"/>
        <end position="33"/>
    </location>
</feature>
<evidence type="ECO:0000256" key="1">
    <source>
        <dbReference type="SAM" id="MobiDB-lite"/>
    </source>
</evidence>
<evidence type="ECO:0000313" key="2">
    <source>
        <dbReference type="EMBL" id="QYT02250.1"/>
    </source>
</evidence>
<evidence type="ECO:0000313" key="3">
    <source>
        <dbReference type="Proteomes" id="UP000826661"/>
    </source>
</evidence>
<sequence length="351" mass="38939">MASNNTSAQHDSRESSEAPSLSQTEELSVYQSSLQGESEGSIFEAESTPSTPEQINLWAPLDNFKASFINLMGHRLLQLLEKGALNIGHDAIIWIDENGLPATEGLPPLSQKDLETPTSLLFAGVNVDATGFENRIPTGRTLWRQPASNNEYRPENETTASSLFYVVFVELKSMPGITHFVWKNLLREFEKSAASGRPASERIVVSLVEEAIIREKKDFGNLELLEEAFTDLDVLLELHLSIPFQSIQSLLGVDLVDPDLGFIPDTLNHELNSEISKVIRLAASLQILKGLPVAPGISGDLDRGAEVLDKVAIVLREGRMGPLISDRITAWQYSRDMEHKQLFRGRKRPLE</sequence>
<organism evidence="2 3">
    <name type="scientific">Trichoderma simmonsii</name>
    <dbReference type="NCBI Taxonomy" id="1491479"/>
    <lineage>
        <taxon>Eukaryota</taxon>
        <taxon>Fungi</taxon>
        <taxon>Dikarya</taxon>
        <taxon>Ascomycota</taxon>
        <taxon>Pezizomycotina</taxon>
        <taxon>Sordariomycetes</taxon>
        <taxon>Hypocreomycetidae</taxon>
        <taxon>Hypocreales</taxon>
        <taxon>Hypocreaceae</taxon>
        <taxon>Trichoderma</taxon>
    </lineage>
</organism>
<keyword evidence="3" id="KW-1185">Reference proteome</keyword>
<proteinExistence type="predicted"/>
<dbReference type="EMBL" id="CP075868">
    <property type="protein sequence ID" value="QYT02250.1"/>
    <property type="molecule type" value="Genomic_DNA"/>
</dbReference>
<protein>
    <submittedName>
        <fullName evidence="2">Uncharacterized protein</fullName>
    </submittedName>
</protein>